<dbReference type="InterPro" id="IPR013098">
    <property type="entry name" value="Ig_I-set"/>
</dbReference>
<proteinExistence type="predicted"/>
<evidence type="ECO:0000259" key="1">
    <source>
        <dbReference type="Pfam" id="PF07679"/>
    </source>
</evidence>
<protein>
    <recommendedName>
        <fullName evidence="1">Immunoglobulin I-set domain-containing protein</fullName>
    </recommendedName>
</protein>
<reference evidence="3" key="1">
    <citation type="journal article" date="2015" name="Nat. Genet.">
        <title>The genome and transcriptome of the zoonotic hookworm Ancylostoma ceylanicum identify infection-specific gene families.</title>
        <authorList>
            <person name="Schwarz E.M."/>
            <person name="Hu Y."/>
            <person name="Antoshechkin I."/>
            <person name="Miller M.M."/>
            <person name="Sternberg P.W."/>
            <person name="Aroian R.V."/>
        </authorList>
    </citation>
    <scope>NUCLEOTIDE SEQUENCE</scope>
    <source>
        <strain evidence="3">HY135</strain>
    </source>
</reference>
<dbReference type="Pfam" id="PF07679">
    <property type="entry name" value="I-set"/>
    <property type="match status" value="1"/>
</dbReference>
<dbReference type="InterPro" id="IPR036179">
    <property type="entry name" value="Ig-like_dom_sf"/>
</dbReference>
<name>A0A016UCY3_9BILA</name>
<dbReference type="InterPro" id="IPR013783">
    <property type="entry name" value="Ig-like_fold"/>
</dbReference>
<evidence type="ECO:0000313" key="3">
    <source>
        <dbReference type="Proteomes" id="UP000024635"/>
    </source>
</evidence>
<comment type="caution">
    <text evidence="2">The sequence shown here is derived from an EMBL/GenBank/DDBJ whole genome shotgun (WGS) entry which is preliminary data.</text>
</comment>
<sequence>MYAPFFDAPPSLLRKPDGSVLFECICSGSPQPTIQWFFKDQELKDARHEQKIKKSVGKWTVTMIMKVSCIFTECGKYSHVIKMTNSSDSFNNAFRSLKMLKFPQETTGVTT</sequence>
<dbReference type="OrthoDB" id="504170at2759"/>
<dbReference type="EMBL" id="JARK01001380">
    <property type="protein sequence ID" value="EYC13174.1"/>
    <property type="molecule type" value="Genomic_DNA"/>
</dbReference>
<keyword evidence="3" id="KW-1185">Reference proteome</keyword>
<dbReference type="Proteomes" id="UP000024635">
    <property type="component" value="Unassembled WGS sequence"/>
</dbReference>
<dbReference type="Gene3D" id="2.60.40.10">
    <property type="entry name" value="Immunoglobulins"/>
    <property type="match status" value="1"/>
</dbReference>
<dbReference type="SUPFAM" id="SSF48726">
    <property type="entry name" value="Immunoglobulin"/>
    <property type="match status" value="1"/>
</dbReference>
<dbReference type="STRING" id="53326.A0A016UCY3"/>
<dbReference type="AlphaFoldDB" id="A0A016UCY3"/>
<feature type="domain" description="Immunoglobulin I-set" evidence="1">
    <location>
        <begin position="12"/>
        <end position="61"/>
    </location>
</feature>
<gene>
    <name evidence="2" type="primary">Acey_s0044.g1012</name>
    <name evidence="2" type="synonym">Acey-oig-2</name>
    <name evidence="2" type="ORF">Y032_0044g1012</name>
</gene>
<evidence type="ECO:0000313" key="2">
    <source>
        <dbReference type="EMBL" id="EYC13174.1"/>
    </source>
</evidence>
<accession>A0A016UCY3</accession>
<organism evidence="2 3">
    <name type="scientific">Ancylostoma ceylanicum</name>
    <dbReference type="NCBI Taxonomy" id="53326"/>
    <lineage>
        <taxon>Eukaryota</taxon>
        <taxon>Metazoa</taxon>
        <taxon>Ecdysozoa</taxon>
        <taxon>Nematoda</taxon>
        <taxon>Chromadorea</taxon>
        <taxon>Rhabditida</taxon>
        <taxon>Rhabditina</taxon>
        <taxon>Rhabditomorpha</taxon>
        <taxon>Strongyloidea</taxon>
        <taxon>Ancylostomatidae</taxon>
        <taxon>Ancylostomatinae</taxon>
        <taxon>Ancylostoma</taxon>
    </lineage>
</organism>